<dbReference type="InterPro" id="IPR004193">
    <property type="entry name" value="Glyco_hydro_13_N"/>
</dbReference>
<evidence type="ECO:0000256" key="9">
    <source>
        <dbReference type="ARBA" id="ARBA00023277"/>
    </source>
</evidence>
<dbReference type="SUPFAM" id="SSF51011">
    <property type="entry name" value="Glycosyl hydrolase domain"/>
    <property type="match status" value="1"/>
</dbReference>
<dbReference type="Gene3D" id="3.20.20.80">
    <property type="entry name" value="Glycosidases"/>
    <property type="match status" value="1"/>
</dbReference>
<dbReference type="SMART" id="SM00642">
    <property type="entry name" value="Aamy"/>
    <property type="match status" value="1"/>
</dbReference>
<feature type="domain" description="Glycosyl hydrolase family 13 catalytic" evidence="12">
    <location>
        <begin position="244"/>
        <end position="639"/>
    </location>
</feature>
<dbReference type="Pfam" id="PF02922">
    <property type="entry name" value="CBM_48"/>
    <property type="match status" value="1"/>
</dbReference>
<feature type="active site" description="Nucleophile" evidence="10 11">
    <location>
        <position position="403"/>
    </location>
</feature>
<dbReference type="Gene3D" id="2.60.40.10">
    <property type="entry name" value="Immunoglobulins"/>
    <property type="match status" value="1"/>
</dbReference>
<dbReference type="HAMAP" id="MF_00685">
    <property type="entry name" value="GlgB"/>
    <property type="match status" value="1"/>
</dbReference>
<keyword evidence="8 10" id="KW-0320">Glycogen biosynthesis</keyword>
<evidence type="ECO:0000256" key="8">
    <source>
        <dbReference type="ARBA" id="ARBA00023056"/>
    </source>
</evidence>
<dbReference type="Proteomes" id="UP000219050">
    <property type="component" value="Chromosome"/>
</dbReference>
<dbReference type="GO" id="GO:0005978">
    <property type="term" value="P:glycogen biosynthetic process"/>
    <property type="evidence" value="ECO:0007669"/>
    <property type="project" value="UniProtKB-UniRule"/>
</dbReference>
<organism evidence="13 14">
    <name type="scientific">Pacificitalea manganoxidans</name>
    <dbReference type="NCBI Taxonomy" id="1411902"/>
    <lineage>
        <taxon>Bacteria</taxon>
        <taxon>Pseudomonadati</taxon>
        <taxon>Pseudomonadota</taxon>
        <taxon>Alphaproteobacteria</taxon>
        <taxon>Rhodobacterales</taxon>
        <taxon>Paracoccaceae</taxon>
        <taxon>Pacificitalea</taxon>
    </lineage>
</organism>
<dbReference type="FunFam" id="3.20.20.80:FF:000003">
    <property type="entry name" value="1,4-alpha-glucan branching enzyme GlgB"/>
    <property type="match status" value="1"/>
</dbReference>
<dbReference type="NCBIfam" id="TIGR01515">
    <property type="entry name" value="branching_enzym"/>
    <property type="match status" value="1"/>
</dbReference>
<sequence length="732" mass="81541">MTTRDHEFPQADAIRDGRYGAPFDILGRHPASGGGHVVRVLMPGAERLWIVAEDGTRFEATGHGGGLFMAQGDIPQRYHLQAQGYGAEWQVEDPYRFPPVLGEMDEYLISEGSHRRLWERLGARPINHDGADGTVFAVWAPSAQRVAVVGDFNHWDPARGVMRKRGATGVWEIFLPGIGPGAVYKYDILGPDGTQLPQKADPVGFGSEHPPATGSVVRRLPPVPEGRAARAERQSVDAPISIYEVHLGSWRKVVEDGDRRLSYDELARDLVHYVKEMGFTHIELLPVSEFPFDGSWGYQPVGLFAPTVRHGTPREFAAFVAAAQEAGLGVLLDWVPGHFPTDPHGLGWFDGTPLYQYADPREGFHRDWNTLIYDYARREVKNYLVANALYWLLQYGLDGIRVDAVASMLYRDYSRPHDEWVPNVHGGRENLEAIEMLREVNAAAYAEAPGIMTVAEESTSFPGVSHPVHEGGLGFGYKWNMGWMNDTLDYFKRDPIHRRHHHHQLTFGLVYAFSENFILPISHDEVVHGKGSMLGKMPGSEAEQFANLRAYYGFMWGHPGKKLLFMGCEFAQRREWNHDISLDWHLLDQPAPAGVQRLVRDLNHLYRDTPALHRDDSRAQGFAWLVADDADQSVLGFLRRAGDAPEVAVLSNLTPVERTGYRVGLPAPGRWEEVLNTDSAIYGGGNRGNLGGVEAEAVPWNGWPASAVVTLPPLSVVYFKKSNASKTVGRTS</sequence>
<dbReference type="InterPro" id="IPR014756">
    <property type="entry name" value="Ig_E-set"/>
</dbReference>
<dbReference type="InterPro" id="IPR006047">
    <property type="entry name" value="GH13_cat_dom"/>
</dbReference>
<dbReference type="PANTHER" id="PTHR43651">
    <property type="entry name" value="1,4-ALPHA-GLUCAN-BRANCHING ENZYME"/>
    <property type="match status" value="1"/>
</dbReference>
<keyword evidence="7 10" id="KW-0808">Transferase</keyword>
<name>A0A291LVI1_9RHOB</name>
<dbReference type="GO" id="GO:0005829">
    <property type="term" value="C:cytosol"/>
    <property type="evidence" value="ECO:0007669"/>
    <property type="project" value="TreeGrafter"/>
</dbReference>
<comment type="function">
    <text evidence="2 10">Catalyzes the formation of the alpha-1,6-glucosidic linkages in glycogen by scission of a 1,4-alpha-linked oligosaccharide from growing alpha-1,4-glucan chains and the subsequent attachment of the oligosaccharide to the alpha-1,6 position.</text>
</comment>
<dbReference type="GO" id="GO:0004553">
    <property type="term" value="F:hydrolase activity, hydrolyzing O-glycosyl compounds"/>
    <property type="evidence" value="ECO:0007669"/>
    <property type="project" value="InterPro"/>
</dbReference>
<accession>A0A291LVI1</accession>
<dbReference type="PANTHER" id="PTHR43651:SF3">
    <property type="entry name" value="1,4-ALPHA-GLUCAN-BRANCHING ENZYME"/>
    <property type="match status" value="1"/>
</dbReference>
<evidence type="ECO:0000256" key="1">
    <source>
        <dbReference type="ARBA" id="ARBA00000826"/>
    </source>
</evidence>
<proteinExistence type="inferred from homology"/>
<dbReference type="SUPFAM" id="SSF51445">
    <property type="entry name" value="(Trans)glycosidases"/>
    <property type="match status" value="1"/>
</dbReference>
<evidence type="ECO:0000256" key="7">
    <source>
        <dbReference type="ARBA" id="ARBA00022679"/>
    </source>
</evidence>
<dbReference type="SUPFAM" id="SSF81296">
    <property type="entry name" value="E set domains"/>
    <property type="match status" value="2"/>
</dbReference>
<dbReference type="NCBIfam" id="NF008967">
    <property type="entry name" value="PRK12313.1"/>
    <property type="match status" value="1"/>
</dbReference>
<keyword evidence="14" id="KW-1185">Reference proteome</keyword>
<dbReference type="InterPro" id="IPR006407">
    <property type="entry name" value="GlgB"/>
</dbReference>
<evidence type="ECO:0000256" key="11">
    <source>
        <dbReference type="PIRSR" id="PIRSR000463-1"/>
    </source>
</evidence>
<feature type="active site" description="Proton donor" evidence="10 11">
    <location>
        <position position="456"/>
    </location>
</feature>
<dbReference type="InterPro" id="IPR037439">
    <property type="entry name" value="Branching_enzy"/>
</dbReference>
<protein>
    <recommendedName>
        <fullName evidence="10">1,4-alpha-glucan branching enzyme GlgB</fullName>
        <ecNumber evidence="10">2.4.1.18</ecNumber>
    </recommendedName>
    <alternativeName>
        <fullName evidence="10">1,4-alpha-D-glucan:1,4-alpha-D-glucan 6-glucosyl-transferase</fullName>
    </alternativeName>
    <alternativeName>
        <fullName evidence="10">Alpha-(1-&gt;4)-glucan branching enzyme</fullName>
    </alternativeName>
    <alternativeName>
        <fullName evidence="10">Glycogen branching enzyme</fullName>
        <shortName evidence="10">BE</shortName>
    </alternativeName>
</protein>
<dbReference type="Pfam" id="PF22019">
    <property type="entry name" value="GlgB_N"/>
    <property type="match status" value="1"/>
</dbReference>
<dbReference type="AlphaFoldDB" id="A0A291LVI1"/>
<dbReference type="KEGG" id="cmag:CBW24_01135"/>
<evidence type="ECO:0000256" key="2">
    <source>
        <dbReference type="ARBA" id="ARBA00002953"/>
    </source>
</evidence>
<keyword evidence="6 10" id="KW-0328">Glycosyltransferase</keyword>
<evidence type="ECO:0000256" key="5">
    <source>
        <dbReference type="ARBA" id="ARBA00022600"/>
    </source>
</evidence>
<dbReference type="GO" id="GO:0043169">
    <property type="term" value="F:cation binding"/>
    <property type="evidence" value="ECO:0007669"/>
    <property type="project" value="InterPro"/>
</dbReference>
<evidence type="ECO:0000313" key="14">
    <source>
        <dbReference type="Proteomes" id="UP000219050"/>
    </source>
</evidence>
<dbReference type="PIRSF" id="PIRSF000463">
    <property type="entry name" value="GlgB"/>
    <property type="match status" value="1"/>
</dbReference>
<dbReference type="NCBIfam" id="NF003811">
    <property type="entry name" value="PRK05402.1"/>
    <property type="match status" value="1"/>
</dbReference>
<keyword evidence="5 10" id="KW-0321">Glycogen metabolism</keyword>
<dbReference type="InterPro" id="IPR013783">
    <property type="entry name" value="Ig-like_fold"/>
</dbReference>
<comment type="catalytic activity">
    <reaction evidence="1 10">
        <text>Transfers a segment of a (1-&gt;4)-alpha-D-glucan chain to a primary hydroxy group in a similar glucan chain.</text>
        <dbReference type="EC" id="2.4.1.18"/>
    </reaction>
</comment>
<gene>
    <name evidence="10" type="primary">glgB</name>
    <name evidence="13" type="ORF">CBW24_01135</name>
</gene>
<comment type="subunit">
    <text evidence="10">Monomer.</text>
</comment>
<dbReference type="FunFam" id="2.60.40.1180:FF:000002">
    <property type="entry name" value="1,4-alpha-glucan branching enzyme GlgB"/>
    <property type="match status" value="1"/>
</dbReference>
<dbReference type="CDD" id="cd11322">
    <property type="entry name" value="AmyAc_Glg_BE"/>
    <property type="match status" value="1"/>
</dbReference>
<dbReference type="GO" id="GO:0003844">
    <property type="term" value="F:1,4-alpha-glucan branching enzyme activity"/>
    <property type="evidence" value="ECO:0007669"/>
    <property type="project" value="UniProtKB-UniRule"/>
</dbReference>
<dbReference type="InterPro" id="IPR013780">
    <property type="entry name" value="Glyco_hydro_b"/>
</dbReference>
<evidence type="ECO:0000256" key="3">
    <source>
        <dbReference type="ARBA" id="ARBA00004964"/>
    </source>
</evidence>
<dbReference type="Pfam" id="PF02806">
    <property type="entry name" value="Alpha-amylase_C"/>
    <property type="match status" value="1"/>
</dbReference>
<dbReference type="OrthoDB" id="9800174at2"/>
<dbReference type="UniPathway" id="UPA00164"/>
<dbReference type="EC" id="2.4.1.18" evidence="10"/>
<dbReference type="InterPro" id="IPR006048">
    <property type="entry name" value="A-amylase/branching_C"/>
</dbReference>
<dbReference type="CDD" id="cd02855">
    <property type="entry name" value="E_set_GBE_prok_N"/>
    <property type="match status" value="1"/>
</dbReference>
<comment type="similarity">
    <text evidence="4 10">Belongs to the glycosyl hydrolase 13 family. GlgB subfamily.</text>
</comment>
<evidence type="ECO:0000256" key="6">
    <source>
        <dbReference type="ARBA" id="ARBA00022676"/>
    </source>
</evidence>
<evidence type="ECO:0000313" key="13">
    <source>
        <dbReference type="EMBL" id="ATI40746.1"/>
    </source>
</evidence>
<comment type="pathway">
    <text evidence="3 10">Glycan biosynthesis; glycogen biosynthesis.</text>
</comment>
<dbReference type="InterPro" id="IPR017853">
    <property type="entry name" value="GH"/>
</dbReference>
<dbReference type="EMBL" id="CP021404">
    <property type="protein sequence ID" value="ATI40746.1"/>
    <property type="molecule type" value="Genomic_DNA"/>
</dbReference>
<evidence type="ECO:0000259" key="12">
    <source>
        <dbReference type="SMART" id="SM00642"/>
    </source>
</evidence>
<reference evidence="13 14" key="1">
    <citation type="submission" date="2017-05" db="EMBL/GenBank/DDBJ databases">
        <title>Comparative genomic and metabolic analysis of manganese-oxidizing mechanisms in Celeribater manganoxidans DY25T: its adaption to the environment of polymetallic nodule.</title>
        <authorList>
            <person name="Wang X."/>
        </authorList>
    </citation>
    <scope>NUCLEOTIDE SEQUENCE [LARGE SCALE GENOMIC DNA]</scope>
    <source>
        <strain evidence="13 14">DY25</strain>
    </source>
</reference>
<dbReference type="InterPro" id="IPR054169">
    <property type="entry name" value="GlgB_N"/>
</dbReference>
<dbReference type="InterPro" id="IPR044143">
    <property type="entry name" value="GlgB_N_E_set_prok"/>
</dbReference>
<dbReference type="FunFam" id="2.60.40.10:FF:000169">
    <property type="entry name" value="1,4-alpha-glucan branching enzyme GlgB"/>
    <property type="match status" value="1"/>
</dbReference>
<evidence type="ECO:0000256" key="4">
    <source>
        <dbReference type="ARBA" id="ARBA00009000"/>
    </source>
</evidence>
<evidence type="ECO:0000256" key="10">
    <source>
        <dbReference type="HAMAP-Rule" id="MF_00685"/>
    </source>
</evidence>
<keyword evidence="9 10" id="KW-0119">Carbohydrate metabolism</keyword>
<dbReference type="RefSeq" id="WP_097372400.1">
    <property type="nucleotide sequence ID" value="NZ_CP021404.1"/>
</dbReference>
<dbReference type="Gene3D" id="2.60.40.1180">
    <property type="entry name" value="Golgi alpha-mannosidase II"/>
    <property type="match status" value="1"/>
</dbReference>